<dbReference type="EMBL" id="KV878212">
    <property type="protein sequence ID" value="OJJ36156.1"/>
    <property type="molecule type" value="Genomic_DNA"/>
</dbReference>
<dbReference type="AlphaFoldDB" id="A0A1L9RMJ4"/>
<dbReference type="RefSeq" id="XP_040689832.1">
    <property type="nucleotide sequence ID" value="XM_040829329.1"/>
</dbReference>
<name>A0A1L9RMJ4_ASPWE</name>
<gene>
    <name evidence="1" type="ORF">ASPWEDRAFT_134859</name>
</gene>
<dbReference type="OrthoDB" id="2548233at2759"/>
<organism evidence="1 2">
    <name type="scientific">Aspergillus wentii DTO 134E9</name>
    <dbReference type="NCBI Taxonomy" id="1073089"/>
    <lineage>
        <taxon>Eukaryota</taxon>
        <taxon>Fungi</taxon>
        <taxon>Dikarya</taxon>
        <taxon>Ascomycota</taxon>
        <taxon>Pezizomycotina</taxon>
        <taxon>Eurotiomycetes</taxon>
        <taxon>Eurotiomycetidae</taxon>
        <taxon>Eurotiales</taxon>
        <taxon>Aspergillaceae</taxon>
        <taxon>Aspergillus</taxon>
        <taxon>Aspergillus subgen. Cremei</taxon>
    </lineage>
</organism>
<evidence type="ECO:0000313" key="1">
    <source>
        <dbReference type="EMBL" id="OJJ36156.1"/>
    </source>
</evidence>
<keyword evidence="2" id="KW-1185">Reference proteome</keyword>
<dbReference type="PANTHER" id="PTHR42034:SF1">
    <property type="entry name" value="CONDENSATION DOMAIN-CONTAINING PROTEIN"/>
    <property type="match status" value="1"/>
</dbReference>
<evidence type="ECO:0000313" key="2">
    <source>
        <dbReference type="Proteomes" id="UP000184383"/>
    </source>
</evidence>
<evidence type="ECO:0008006" key="3">
    <source>
        <dbReference type="Google" id="ProtNLM"/>
    </source>
</evidence>
<dbReference type="Gene3D" id="3.30.559.10">
    <property type="entry name" value="Chloramphenicol acetyltransferase-like domain"/>
    <property type="match status" value="1"/>
</dbReference>
<sequence>MSWSKVSDRRWERPVNGMEGYFVTTGNLTASLCDGREHYVIFSKVKVDIKIPDVALALKNAWKQLRHEQPQIASTVEGMKKVYEVPDEAALEEWLASTFIVSSCQDAEELYRNSEPIKQATLYYLPQSSELVLRAHHYTLDGTGAIMFWDRYLSMLVNPAKDMQFGDEHARLAPALEEALGYSEPSTEEQKEKAKARLMEYAGNIPGIGPVSKLGSAPSGRRQNAELLFSKETTAAIIAACKEKGITVTSAVHAAYVQTMMRYADPKSKLSKYVTANLFNLRCHLPAPYNSSQHAVSVYYTPQPFYLALPSSFWHTAQVLNKYYKTTFRDNRELLELNGPFTRALCDVAQTPEFLASPPPKDALVSSLGIAEKHVQRTYGRTVTVKDLKVGVDVVLGMSMMFLYTFQDQLRLVYCFNEGFEETPNIQTYLNEIRTVLEEELLNRQRNWLLSYCNVM</sequence>
<protein>
    <recommendedName>
        <fullName evidence="3">Condensation domain-containing protein</fullName>
    </recommendedName>
</protein>
<proteinExistence type="predicted"/>
<dbReference type="PANTHER" id="PTHR42034">
    <property type="entry name" value="CHROMOSOME 7, WHOLE GENOME SHOTGUN SEQUENCE-RELATED"/>
    <property type="match status" value="1"/>
</dbReference>
<dbReference type="Gene3D" id="3.30.559.30">
    <property type="entry name" value="Nonribosomal peptide synthetase, condensation domain"/>
    <property type="match status" value="1"/>
</dbReference>
<reference evidence="2" key="1">
    <citation type="journal article" date="2017" name="Genome Biol.">
        <title>Comparative genomics reveals high biological diversity and specific adaptations in the industrially and medically important fungal genus Aspergillus.</title>
        <authorList>
            <person name="de Vries R.P."/>
            <person name="Riley R."/>
            <person name="Wiebenga A."/>
            <person name="Aguilar-Osorio G."/>
            <person name="Amillis S."/>
            <person name="Uchima C.A."/>
            <person name="Anderluh G."/>
            <person name="Asadollahi M."/>
            <person name="Askin M."/>
            <person name="Barry K."/>
            <person name="Battaglia E."/>
            <person name="Bayram O."/>
            <person name="Benocci T."/>
            <person name="Braus-Stromeyer S.A."/>
            <person name="Caldana C."/>
            <person name="Canovas D."/>
            <person name="Cerqueira G.C."/>
            <person name="Chen F."/>
            <person name="Chen W."/>
            <person name="Choi C."/>
            <person name="Clum A."/>
            <person name="Dos Santos R.A."/>
            <person name="Damasio A.R."/>
            <person name="Diallinas G."/>
            <person name="Emri T."/>
            <person name="Fekete E."/>
            <person name="Flipphi M."/>
            <person name="Freyberg S."/>
            <person name="Gallo A."/>
            <person name="Gournas C."/>
            <person name="Habgood R."/>
            <person name="Hainaut M."/>
            <person name="Harispe M.L."/>
            <person name="Henrissat B."/>
            <person name="Hilden K.S."/>
            <person name="Hope R."/>
            <person name="Hossain A."/>
            <person name="Karabika E."/>
            <person name="Karaffa L."/>
            <person name="Karanyi Z."/>
            <person name="Krasevec N."/>
            <person name="Kuo A."/>
            <person name="Kusch H."/>
            <person name="LaButti K."/>
            <person name="Lagendijk E.L."/>
            <person name="Lapidus A."/>
            <person name="Levasseur A."/>
            <person name="Lindquist E."/>
            <person name="Lipzen A."/>
            <person name="Logrieco A.F."/>
            <person name="MacCabe A."/>
            <person name="Maekelae M.R."/>
            <person name="Malavazi I."/>
            <person name="Melin P."/>
            <person name="Meyer V."/>
            <person name="Mielnichuk N."/>
            <person name="Miskei M."/>
            <person name="Molnar A.P."/>
            <person name="Mule G."/>
            <person name="Ngan C.Y."/>
            <person name="Orejas M."/>
            <person name="Orosz E."/>
            <person name="Ouedraogo J.P."/>
            <person name="Overkamp K.M."/>
            <person name="Park H.-S."/>
            <person name="Perrone G."/>
            <person name="Piumi F."/>
            <person name="Punt P.J."/>
            <person name="Ram A.F."/>
            <person name="Ramon A."/>
            <person name="Rauscher S."/>
            <person name="Record E."/>
            <person name="Riano-Pachon D.M."/>
            <person name="Robert V."/>
            <person name="Roehrig J."/>
            <person name="Ruller R."/>
            <person name="Salamov A."/>
            <person name="Salih N.S."/>
            <person name="Samson R.A."/>
            <person name="Sandor E."/>
            <person name="Sanguinetti M."/>
            <person name="Schuetze T."/>
            <person name="Sepcic K."/>
            <person name="Shelest E."/>
            <person name="Sherlock G."/>
            <person name="Sophianopoulou V."/>
            <person name="Squina F.M."/>
            <person name="Sun H."/>
            <person name="Susca A."/>
            <person name="Todd R.B."/>
            <person name="Tsang A."/>
            <person name="Unkles S.E."/>
            <person name="van de Wiele N."/>
            <person name="van Rossen-Uffink D."/>
            <person name="Oliveira J.V."/>
            <person name="Vesth T.C."/>
            <person name="Visser J."/>
            <person name="Yu J.-H."/>
            <person name="Zhou M."/>
            <person name="Andersen M.R."/>
            <person name="Archer D.B."/>
            <person name="Baker S.E."/>
            <person name="Benoit I."/>
            <person name="Brakhage A.A."/>
            <person name="Braus G.H."/>
            <person name="Fischer R."/>
            <person name="Frisvad J.C."/>
            <person name="Goldman G.H."/>
            <person name="Houbraken J."/>
            <person name="Oakley B."/>
            <person name="Pocsi I."/>
            <person name="Scazzocchio C."/>
            <person name="Seiboth B."/>
            <person name="vanKuyk P.A."/>
            <person name="Wortman J."/>
            <person name="Dyer P.S."/>
            <person name="Grigoriev I.V."/>
        </authorList>
    </citation>
    <scope>NUCLEOTIDE SEQUENCE [LARGE SCALE GENOMIC DNA]</scope>
    <source>
        <strain evidence="2">DTO 134E9</strain>
    </source>
</reference>
<dbReference type="InterPro" id="IPR023213">
    <property type="entry name" value="CAT-like_dom_sf"/>
</dbReference>
<accession>A0A1L9RMJ4</accession>
<dbReference type="GeneID" id="63745177"/>
<dbReference type="Proteomes" id="UP000184383">
    <property type="component" value="Unassembled WGS sequence"/>
</dbReference>
<dbReference type="SUPFAM" id="SSF52777">
    <property type="entry name" value="CoA-dependent acyltransferases"/>
    <property type="match status" value="1"/>
</dbReference>
<dbReference type="VEuPathDB" id="FungiDB:ASPWEDRAFT_134859"/>